<proteinExistence type="predicted"/>
<sequence length="569" mass="64143">MSLEDYIRAKGAKKGLLSGSTNENLDKGLDELISQDNLGRANKRGLGRGASRRYEHTSEILTSGLVTTESHREYGDDVFKSLDEVVEERGILRPPKQQSYSEQEDFPITGRRAGIMIDQDSLPQRPKKSVKIVMNPEMDPLISALDDMIEARGIGMDELDTSIKKAGEGGRRKRNFEDLISGAGDGFTVSYELGDAFGQGPAKRQQKWPRGLTPYRAVGYLSEKGMLIELKIGKLTDEEVIKEKRDHLWRCIISCGEVEGRADSVRKVVAREMACKEFLKKLREEYPEADIPRCELPPEFLIDPKVMKLVEDMASELGHSWEFKKSVKAIDRDQRQSGDPDYVYVSTYEIGDITIQGVSRDEKYSALEASRKVWELFSGEKFPFTKYFFGDRCDPMLNYDFAESEVYHVLDVDLGKESGVAVSSKQEIEKIMENDESDLEDDDTFPVESFTSVLKRSPDLNEELKRTKQAQEFRKKQKEEENARRNMPVDLEALNPVIAKGNSVFLAVLEPRKSFPGSEQMNEMGLELEDDVVRPTARGSGLPVLPAEKQGVGRGRGMGRGHGRVPITY</sequence>
<accession>A0ABP1RSF2</accession>
<organism evidence="2 3">
    <name type="scientific">Orchesella dallaii</name>
    <dbReference type="NCBI Taxonomy" id="48710"/>
    <lineage>
        <taxon>Eukaryota</taxon>
        <taxon>Metazoa</taxon>
        <taxon>Ecdysozoa</taxon>
        <taxon>Arthropoda</taxon>
        <taxon>Hexapoda</taxon>
        <taxon>Collembola</taxon>
        <taxon>Entomobryomorpha</taxon>
        <taxon>Entomobryoidea</taxon>
        <taxon>Orchesellidae</taxon>
        <taxon>Orchesellinae</taxon>
        <taxon>Orchesella</taxon>
    </lineage>
</organism>
<dbReference type="EMBL" id="CAXLJM020000104">
    <property type="protein sequence ID" value="CAL8134346.1"/>
    <property type="molecule type" value="Genomic_DNA"/>
</dbReference>
<evidence type="ECO:0008006" key="4">
    <source>
        <dbReference type="Google" id="ProtNLM"/>
    </source>
</evidence>
<dbReference type="Proteomes" id="UP001642540">
    <property type="component" value="Unassembled WGS sequence"/>
</dbReference>
<name>A0ABP1RSF2_9HEXA</name>
<evidence type="ECO:0000313" key="2">
    <source>
        <dbReference type="EMBL" id="CAL8134346.1"/>
    </source>
</evidence>
<reference evidence="2 3" key="1">
    <citation type="submission" date="2024-08" db="EMBL/GenBank/DDBJ databases">
        <authorList>
            <person name="Cucini C."/>
            <person name="Frati F."/>
        </authorList>
    </citation>
    <scope>NUCLEOTIDE SEQUENCE [LARGE SCALE GENOMIC DNA]</scope>
</reference>
<evidence type="ECO:0000313" key="3">
    <source>
        <dbReference type="Proteomes" id="UP001642540"/>
    </source>
</evidence>
<gene>
    <name evidence="2" type="ORF">ODALV1_LOCUS25480</name>
</gene>
<feature type="region of interest" description="Disordered" evidence="1">
    <location>
        <begin position="537"/>
        <end position="569"/>
    </location>
</feature>
<keyword evidence="3" id="KW-1185">Reference proteome</keyword>
<protein>
    <recommendedName>
        <fullName evidence="4">DRBM domain-containing protein</fullName>
    </recommendedName>
</protein>
<comment type="caution">
    <text evidence="2">The sequence shown here is derived from an EMBL/GenBank/DDBJ whole genome shotgun (WGS) entry which is preliminary data.</text>
</comment>
<evidence type="ECO:0000256" key="1">
    <source>
        <dbReference type="SAM" id="MobiDB-lite"/>
    </source>
</evidence>